<feature type="coiled-coil region" evidence="6">
    <location>
        <begin position="42"/>
        <end position="69"/>
    </location>
</feature>
<dbReference type="SUPFAM" id="SSF48371">
    <property type="entry name" value="ARM repeat"/>
    <property type="match status" value="1"/>
</dbReference>
<accession>A0A1Q9E0Z5</accession>
<feature type="region of interest" description="Disordered" evidence="7">
    <location>
        <begin position="1378"/>
        <end position="1409"/>
    </location>
</feature>
<feature type="active site" evidence="5">
    <location>
        <position position="1327"/>
    </location>
</feature>
<evidence type="ECO:0000256" key="1">
    <source>
        <dbReference type="ARBA" id="ARBA00022603"/>
    </source>
</evidence>
<keyword evidence="6" id="KW-0175">Coiled coil</keyword>
<dbReference type="InterPro" id="IPR030390">
    <property type="entry name" value="MeTrfase_TrmA_AS"/>
</dbReference>
<proteinExistence type="inferred from homology"/>
<reference evidence="8 9" key="1">
    <citation type="submission" date="2016-02" db="EMBL/GenBank/DDBJ databases">
        <title>Genome analysis of coral dinoflagellate symbionts highlights evolutionary adaptations to a symbiotic lifestyle.</title>
        <authorList>
            <person name="Aranda M."/>
            <person name="Li Y."/>
            <person name="Liew Y.J."/>
            <person name="Baumgarten S."/>
            <person name="Simakov O."/>
            <person name="Wilson M."/>
            <person name="Piel J."/>
            <person name="Ashoor H."/>
            <person name="Bougouffa S."/>
            <person name="Bajic V.B."/>
            <person name="Ryu T."/>
            <person name="Ravasi T."/>
            <person name="Bayer T."/>
            <person name="Micklem G."/>
            <person name="Kim H."/>
            <person name="Bhak J."/>
            <person name="Lajeunesse T.C."/>
            <person name="Voolstra C.R."/>
        </authorList>
    </citation>
    <scope>NUCLEOTIDE SEQUENCE [LARGE SCALE GENOMIC DNA]</scope>
    <source>
        <strain evidence="8 9">CCMP2467</strain>
    </source>
</reference>
<comment type="similarity">
    <text evidence="4">Belongs to the class I-like SAM-binding methyltransferase superfamily. RNA M5U methyltransferase family.</text>
</comment>
<organism evidence="8 9">
    <name type="scientific">Symbiodinium microadriaticum</name>
    <name type="common">Dinoflagellate</name>
    <name type="synonym">Zooxanthella microadriatica</name>
    <dbReference type="NCBI Taxonomy" id="2951"/>
    <lineage>
        <taxon>Eukaryota</taxon>
        <taxon>Sar</taxon>
        <taxon>Alveolata</taxon>
        <taxon>Dinophyceae</taxon>
        <taxon>Suessiales</taxon>
        <taxon>Symbiodiniaceae</taxon>
        <taxon>Symbiodinium</taxon>
    </lineage>
</organism>
<dbReference type="InterPro" id="IPR029063">
    <property type="entry name" value="SAM-dependent_MTases_sf"/>
</dbReference>
<evidence type="ECO:0000256" key="7">
    <source>
        <dbReference type="SAM" id="MobiDB-lite"/>
    </source>
</evidence>
<evidence type="ECO:0000256" key="4">
    <source>
        <dbReference type="PROSITE-ProRule" id="PRU01024"/>
    </source>
</evidence>
<gene>
    <name evidence="8" type="primary">TRMT2A</name>
    <name evidence="8" type="ORF">AK812_SmicGene16247</name>
</gene>
<feature type="binding site" evidence="4">
    <location>
        <position position="1199"/>
    </location>
    <ligand>
        <name>S-adenosyl-L-methionine</name>
        <dbReference type="ChEBI" id="CHEBI:59789"/>
    </ligand>
</feature>
<dbReference type="GO" id="GO:0006396">
    <property type="term" value="P:RNA processing"/>
    <property type="evidence" value="ECO:0007669"/>
    <property type="project" value="InterPro"/>
</dbReference>
<dbReference type="PANTHER" id="PTHR45904:SF2">
    <property type="entry name" value="TRNA (URACIL-5-)-METHYLTRANSFERASE HOMOLOG A"/>
    <property type="match status" value="1"/>
</dbReference>
<dbReference type="InterPro" id="IPR016024">
    <property type="entry name" value="ARM-type_fold"/>
</dbReference>
<evidence type="ECO:0000256" key="3">
    <source>
        <dbReference type="ARBA" id="ARBA00022691"/>
    </source>
</evidence>
<evidence type="ECO:0000256" key="2">
    <source>
        <dbReference type="ARBA" id="ARBA00022679"/>
    </source>
</evidence>
<dbReference type="Proteomes" id="UP000186817">
    <property type="component" value="Unassembled WGS sequence"/>
</dbReference>
<feature type="binding site" evidence="4">
    <location>
        <position position="1299"/>
    </location>
    <ligand>
        <name>S-adenosyl-L-methionine</name>
        <dbReference type="ChEBI" id="CHEBI:59789"/>
    </ligand>
</feature>
<keyword evidence="2 4" id="KW-0808">Transferase</keyword>
<name>A0A1Q9E0Z5_SYMMI</name>
<keyword evidence="9" id="KW-1185">Reference proteome</keyword>
<dbReference type="InterPro" id="IPR045850">
    <property type="entry name" value="TRM2_met"/>
</dbReference>
<dbReference type="InterPro" id="IPR011989">
    <property type="entry name" value="ARM-like"/>
</dbReference>
<keyword evidence="3 4" id="KW-0949">S-adenosyl-L-methionine</keyword>
<comment type="caution">
    <text evidence="8">The sequence shown here is derived from an EMBL/GenBank/DDBJ whole genome shotgun (WGS) entry which is preliminary data.</text>
</comment>
<feature type="active site" description="Nucleophile" evidence="4">
    <location>
        <position position="1327"/>
    </location>
</feature>
<feature type="compositionally biased region" description="Low complexity" evidence="7">
    <location>
        <begin position="1387"/>
        <end position="1409"/>
    </location>
</feature>
<evidence type="ECO:0000313" key="8">
    <source>
        <dbReference type="EMBL" id="OLQ01083.1"/>
    </source>
</evidence>
<dbReference type="PROSITE" id="PS51687">
    <property type="entry name" value="SAM_MT_RNA_M5U"/>
    <property type="match status" value="1"/>
</dbReference>
<dbReference type="OrthoDB" id="10250660at2759"/>
<feature type="compositionally biased region" description="Acidic residues" evidence="7">
    <location>
        <begin position="255"/>
        <end position="282"/>
    </location>
</feature>
<dbReference type="Gene3D" id="3.40.50.150">
    <property type="entry name" value="Vaccinia Virus protein VP39"/>
    <property type="match status" value="1"/>
</dbReference>
<feature type="binding site" evidence="4">
    <location>
        <position position="1249"/>
    </location>
    <ligand>
        <name>S-adenosyl-L-methionine</name>
        <dbReference type="ChEBI" id="CHEBI:59789"/>
    </ligand>
</feature>
<dbReference type="Gene3D" id="1.25.10.10">
    <property type="entry name" value="Leucine-rich Repeat Variant"/>
    <property type="match status" value="2"/>
</dbReference>
<feature type="region of interest" description="Disordered" evidence="7">
    <location>
        <begin position="145"/>
        <end position="169"/>
    </location>
</feature>
<comment type="caution">
    <text evidence="4">Lacks conserved residue(s) required for the propagation of feature annotation.</text>
</comment>
<sequence length="1409" mass="154693">MEGGSSREDVSKCFDAMKEAFAPMLDRQKEQHALLLAMKQEVLSQDEKLSALQKQLQDLKAVVEKKKKRAARRAPTHLPKASDSRLAPIPEEAADVAETKQVYTNAGVTFSRQLLLSCLDAPHGSMDIRMLPCLEELARELGRPPVRKESATAAQKSASQKHQPWHVHQQGGYGNSVWNSKSSWHGWGDWQGWNGSKGPGKAVFFMRAVMYTVSMSNLSSRLRVALSEEGYGLLRRLGKRCRGHGGICDGVFDVDREDDVDDPEKEDAECEEMDYHQDEEEQAGAGEHQWQESLEAEAALELLAEALDVDEADMGRKSRNGLWKGYDELLHGFLAEEHPQHDELHQSLCAVFTLLADNDDRPRELQVDVPGVGLRLLEPFLQSQDAALLRNGLAGLACLLASRAKDAALILQMSAVPLSAVLNALARPVPGTAVFVWVRRTAQAKVPLLMQATGIDVILNALSNTERGIRRELVDAKLVAVLAIMAAHNKDVRDEIFDRVDFMMELRFAVDVAGERARAAQTHEQQRQARRLCAGLYESFAVLAIHGEFKERLIASKKTLGALQALAKEEVSFVEGAGDALQPTSTSTASAFRANYAWAISRGLLWVEGVGKPGAKKCRRLCGKGDARQFVNGSISAVFNFLMAAVYGTAQYVLEDLGEDPAVGFHFASLVHNLCRSREDRVRIKTGNPMIDELSGEDFKALEEFYERMPAEARPTRSGEVDPGAPELAQRFRTWCLERGEAGGAAPLVAKLCRCVSGSMQTKALIADSLKLLCSDQQERKIVAASGGVRTLLGLSNLDQALGGQQEDVKFMKLLTQALAQILIVMNPQLLQYQEQLDAVRPMLALLEHRHELLQFEGCLALTNLLSSSEELRSFALQSGAWSKCKDLLFSENEVQRAGLEAMCNLTMAEEDRGYDEALVVTDQSSTTYASCVMDVKYRIGYSTVAERFALGKAENELKIFGAFCASEIERQQIAATGALAILSGLDEEIPAVELRAVSALLSLRRAEGVNQEVRLAIFAVLQERLRRGFESPDAQGHSLKVFWDVGETSGLGREAYSRAFARVAPRPLVPVAMKKLCKALRDCVRASAFSIFERGKGWQQGYWRMVMVRQSTAEELLVMVQTAKLEDAQREALAAEVIAALTKAELQINVVSIYLQFNDEISDAARPGAPLMHIHGDAQLRMQLLGLSFNIGPLSFYQANSSTCALLYERALEWLRPQNDVAVLDVCCGVGTIGLCASRRCRRVIGIELIPEAVEAAKANAALNKVENTEWIVGKAEDVLPQVLRGLDPSLEVCAVVDPPRPGLHSSVLRALRGCPQLSRIVYVSCNPDSLVEDVVKLTMPSESDEDPFIPLRAVAVDMFPHTVHCEMILLLERSSKVEDPRKEAPSAAGPAAESEGAAPSDAAKVSE</sequence>
<dbReference type="Pfam" id="PF05958">
    <property type="entry name" value="tRNA_U5-meth_tr"/>
    <property type="match status" value="1"/>
</dbReference>
<evidence type="ECO:0000256" key="6">
    <source>
        <dbReference type="SAM" id="Coils"/>
    </source>
</evidence>
<protein>
    <submittedName>
        <fullName evidence="8">tRNA (Uracil-5-)-methyltransferase-like A</fullName>
    </submittedName>
</protein>
<dbReference type="GO" id="GO:0003723">
    <property type="term" value="F:RNA binding"/>
    <property type="evidence" value="ECO:0007669"/>
    <property type="project" value="TreeGrafter"/>
</dbReference>
<evidence type="ECO:0000313" key="9">
    <source>
        <dbReference type="Proteomes" id="UP000186817"/>
    </source>
</evidence>
<feature type="compositionally biased region" description="Low complexity" evidence="7">
    <location>
        <begin position="151"/>
        <end position="162"/>
    </location>
</feature>
<dbReference type="CDD" id="cd02440">
    <property type="entry name" value="AdoMet_MTases"/>
    <property type="match status" value="1"/>
</dbReference>
<dbReference type="SUPFAM" id="SSF53335">
    <property type="entry name" value="S-adenosyl-L-methionine-dependent methyltransferases"/>
    <property type="match status" value="1"/>
</dbReference>
<dbReference type="GO" id="GO:0008173">
    <property type="term" value="F:RNA methyltransferase activity"/>
    <property type="evidence" value="ECO:0007669"/>
    <property type="project" value="InterPro"/>
</dbReference>
<keyword evidence="1 4" id="KW-0489">Methyltransferase</keyword>
<dbReference type="InterPro" id="IPR010280">
    <property type="entry name" value="U5_MeTrfase_fam"/>
</dbReference>
<evidence type="ECO:0000256" key="5">
    <source>
        <dbReference type="PROSITE-ProRule" id="PRU10015"/>
    </source>
</evidence>
<dbReference type="EMBL" id="LSRX01000306">
    <property type="protein sequence ID" value="OLQ01083.1"/>
    <property type="molecule type" value="Genomic_DNA"/>
</dbReference>
<dbReference type="PANTHER" id="PTHR45904">
    <property type="entry name" value="TRNA (URACIL-5-)-METHYLTRANSFERASE"/>
    <property type="match status" value="1"/>
</dbReference>
<dbReference type="PROSITE" id="PS01230">
    <property type="entry name" value="TRMA_1"/>
    <property type="match status" value="1"/>
</dbReference>
<feature type="region of interest" description="Disordered" evidence="7">
    <location>
        <begin position="255"/>
        <end position="289"/>
    </location>
</feature>
<dbReference type="GO" id="GO:0032259">
    <property type="term" value="P:methylation"/>
    <property type="evidence" value="ECO:0007669"/>
    <property type="project" value="UniProtKB-KW"/>
</dbReference>